<dbReference type="PANTHER" id="PTHR44085:SF2">
    <property type="entry name" value="SEPIAPTERIN REDUCTASE"/>
    <property type="match status" value="1"/>
</dbReference>
<dbReference type="EC" id="1.1.1.320" evidence="6"/>
<dbReference type="GO" id="GO:0004757">
    <property type="term" value="F:sepiapterin reductase (NADP+) activity"/>
    <property type="evidence" value="ECO:0007669"/>
    <property type="project" value="TreeGrafter"/>
</dbReference>
<evidence type="ECO:0000256" key="5">
    <source>
        <dbReference type="ARBA" id="ARBA00023002"/>
    </source>
</evidence>
<evidence type="ECO:0000313" key="7">
    <source>
        <dbReference type="Proteomes" id="UP000678228"/>
    </source>
</evidence>
<dbReference type="GO" id="GO:0005737">
    <property type="term" value="C:cytoplasm"/>
    <property type="evidence" value="ECO:0007669"/>
    <property type="project" value="UniProtKB-SubCell"/>
</dbReference>
<protein>
    <submittedName>
        <fullName evidence="6">(S)-benzoin forming benzil reductase</fullName>
        <ecNumber evidence="6">1.1.1.320</ecNumber>
    </submittedName>
</protein>
<dbReference type="GO" id="GO:0006729">
    <property type="term" value="P:tetrahydrobiopterin biosynthetic process"/>
    <property type="evidence" value="ECO:0007669"/>
    <property type="project" value="TreeGrafter"/>
</dbReference>
<dbReference type="PROSITE" id="PS00061">
    <property type="entry name" value="ADH_SHORT"/>
    <property type="match status" value="1"/>
</dbReference>
<dbReference type="NCBIfam" id="NF005381">
    <property type="entry name" value="PRK06924.1"/>
    <property type="match status" value="1"/>
</dbReference>
<accession>A0A941ARD2</accession>
<evidence type="ECO:0000256" key="1">
    <source>
        <dbReference type="ARBA" id="ARBA00004496"/>
    </source>
</evidence>
<gene>
    <name evidence="6" type="ORF">J7W16_14740</name>
</gene>
<dbReference type="AlphaFoldDB" id="A0A941ARD2"/>
<organism evidence="6 7">
    <name type="scientific">Halalkalibacter suaedae</name>
    <dbReference type="NCBI Taxonomy" id="2822140"/>
    <lineage>
        <taxon>Bacteria</taxon>
        <taxon>Bacillati</taxon>
        <taxon>Bacillota</taxon>
        <taxon>Bacilli</taxon>
        <taxon>Bacillales</taxon>
        <taxon>Bacillaceae</taxon>
        <taxon>Halalkalibacter</taxon>
    </lineage>
</organism>
<proteinExistence type="inferred from homology"/>
<sequence length="247" mass="27407">MHYIILTGHSKGLGQAITQILATDTNTTVICISRTKDPEFEHERCIVHPFDLSRHDLILTLMNDIFSTIPLETAESIHLINNAGILEPIKPIQRTNTEDMTKNIHVNLLAPILLTAEFIRHTESFSGNKRIINISSGAGSRPIFGWSGYGAAKAGLDLFSQNVAVDQEQADHPVQICSFLPGIMDTNMQATIRQTSSEDFVELKKFQSFKEDGQLLSPTTVANVIINLLVTEDFPNGQIVNVHNYIN</sequence>
<keyword evidence="3" id="KW-0963">Cytoplasm</keyword>
<keyword evidence="4" id="KW-0521">NADP</keyword>
<evidence type="ECO:0000256" key="2">
    <source>
        <dbReference type="ARBA" id="ARBA00006484"/>
    </source>
</evidence>
<dbReference type="Proteomes" id="UP000678228">
    <property type="component" value="Unassembled WGS sequence"/>
</dbReference>
<evidence type="ECO:0000256" key="4">
    <source>
        <dbReference type="ARBA" id="ARBA00022857"/>
    </source>
</evidence>
<dbReference type="PANTHER" id="PTHR44085">
    <property type="entry name" value="SEPIAPTERIN REDUCTASE"/>
    <property type="match status" value="1"/>
</dbReference>
<reference evidence="6" key="1">
    <citation type="submission" date="2021-03" db="EMBL/GenBank/DDBJ databases">
        <title>Bacillus suaedae sp. nov., isolated from Suaeda aralocaspica.</title>
        <authorList>
            <person name="Lei R.F.R."/>
        </authorList>
    </citation>
    <scope>NUCLEOTIDE SEQUENCE</scope>
    <source>
        <strain evidence="6">YZJH907-2</strain>
    </source>
</reference>
<comment type="similarity">
    <text evidence="2">Belongs to the short-chain dehydrogenases/reductases (SDR) family.</text>
</comment>
<dbReference type="InterPro" id="IPR036291">
    <property type="entry name" value="NAD(P)-bd_dom_sf"/>
</dbReference>
<dbReference type="EMBL" id="JAGKSQ010000006">
    <property type="protein sequence ID" value="MBP3952378.1"/>
    <property type="molecule type" value="Genomic_DNA"/>
</dbReference>
<keyword evidence="5 6" id="KW-0560">Oxidoreductase</keyword>
<evidence type="ECO:0000313" key="6">
    <source>
        <dbReference type="EMBL" id="MBP3952378.1"/>
    </source>
</evidence>
<name>A0A941ARD2_9BACI</name>
<comment type="caution">
    <text evidence="6">The sequence shown here is derived from an EMBL/GenBank/DDBJ whole genome shotgun (WGS) entry which is preliminary data.</text>
</comment>
<keyword evidence="7" id="KW-1185">Reference proteome</keyword>
<dbReference type="InterPro" id="IPR051721">
    <property type="entry name" value="Biopterin_syn/organic_redct"/>
</dbReference>
<dbReference type="Pfam" id="PF00106">
    <property type="entry name" value="adh_short"/>
    <property type="match status" value="1"/>
</dbReference>
<dbReference type="InterPro" id="IPR020904">
    <property type="entry name" value="Sc_DH/Rdtase_CS"/>
</dbReference>
<dbReference type="SUPFAM" id="SSF51735">
    <property type="entry name" value="NAD(P)-binding Rossmann-fold domains"/>
    <property type="match status" value="1"/>
</dbReference>
<dbReference type="Gene3D" id="3.40.50.720">
    <property type="entry name" value="NAD(P)-binding Rossmann-like Domain"/>
    <property type="match status" value="1"/>
</dbReference>
<comment type="subcellular location">
    <subcellularLocation>
        <location evidence="1">Cytoplasm</location>
    </subcellularLocation>
</comment>
<dbReference type="InterPro" id="IPR002347">
    <property type="entry name" value="SDR_fam"/>
</dbReference>
<dbReference type="PRINTS" id="PR00081">
    <property type="entry name" value="GDHRDH"/>
</dbReference>
<evidence type="ECO:0000256" key="3">
    <source>
        <dbReference type="ARBA" id="ARBA00022490"/>
    </source>
</evidence>
<dbReference type="RefSeq" id="WP_210598082.1">
    <property type="nucleotide sequence ID" value="NZ_JAGKSQ010000006.1"/>
</dbReference>